<dbReference type="PATRIC" id="fig|937777.3.peg.3104"/>
<dbReference type="PANTHER" id="PTHR11070">
    <property type="entry name" value="UVRD / RECB / PCRA DNA HELICASE FAMILY MEMBER"/>
    <property type="match status" value="1"/>
</dbReference>
<keyword evidence="2 5" id="KW-0378">Hydrolase</keyword>
<keyword evidence="4 5" id="KW-0067">ATP-binding</keyword>
<evidence type="ECO:0000256" key="2">
    <source>
        <dbReference type="ARBA" id="ARBA00022801"/>
    </source>
</evidence>
<feature type="domain" description="UvrD-like helicase ATP-binding" evidence="6">
    <location>
        <begin position="151"/>
        <end position="535"/>
    </location>
</feature>
<evidence type="ECO:0000313" key="7">
    <source>
        <dbReference type="EMBL" id="AFZ68536.1"/>
    </source>
</evidence>
<dbReference type="KEGG" id="dpd:Deipe_3088"/>
<dbReference type="InterPro" id="IPR000212">
    <property type="entry name" value="DNA_helicase_UvrD/REP"/>
</dbReference>
<accession>L0A3W1</accession>
<evidence type="ECO:0000256" key="3">
    <source>
        <dbReference type="ARBA" id="ARBA00022806"/>
    </source>
</evidence>
<dbReference type="AlphaFoldDB" id="L0A3W1"/>
<proteinExistence type="predicted"/>
<feature type="binding site" evidence="5">
    <location>
        <begin position="172"/>
        <end position="179"/>
    </location>
    <ligand>
        <name>ATP</name>
        <dbReference type="ChEBI" id="CHEBI:30616"/>
    </ligand>
</feature>
<dbReference type="PANTHER" id="PTHR11070:SF2">
    <property type="entry name" value="ATP-DEPENDENT DNA HELICASE SRS2"/>
    <property type="match status" value="1"/>
</dbReference>
<dbReference type="GO" id="GO:0003677">
    <property type="term" value="F:DNA binding"/>
    <property type="evidence" value="ECO:0007669"/>
    <property type="project" value="InterPro"/>
</dbReference>
<organism evidence="7 8">
    <name type="scientific">Deinococcus peraridilitoris (strain DSM 19664 / LMG 22246 / CIP 109416 / KR-200)</name>
    <dbReference type="NCBI Taxonomy" id="937777"/>
    <lineage>
        <taxon>Bacteria</taxon>
        <taxon>Thermotogati</taxon>
        <taxon>Deinococcota</taxon>
        <taxon>Deinococci</taxon>
        <taxon>Deinococcales</taxon>
        <taxon>Deinococcaceae</taxon>
        <taxon>Deinococcus</taxon>
    </lineage>
</organism>
<gene>
    <name evidence="7" type="ordered locus">Deipe_3088</name>
</gene>
<dbReference type="Gene3D" id="3.40.50.300">
    <property type="entry name" value="P-loop containing nucleotide triphosphate hydrolases"/>
    <property type="match status" value="3"/>
</dbReference>
<evidence type="ECO:0000256" key="4">
    <source>
        <dbReference type="ARBA" id="ARBA00022840"/>
    </source>
</evidence>
<dbReference type="InterPro" id="IPR014016">
    <property type="entry name" value="UvrD-like_ATP-bd"/>
</dbReference>
<keyword evidence="3 5" id="KW-0347">Helicase</keyword>
<dbReference type="PROSITE" id="PS51198">
    <property type="entry name" value="UVRD_HELICASE_ATP_BIND"/>
    <property type="match status" value="1"/>
</dbReference>
<dbReference type="STRING" id="937777.Deipe_3088"/>
<protein>
    <submittedName>
        <fullName evidence="7">DNA/RNA helicase, superfamily I</fullName>
    </submittedName>
</protein>
<evidence type="ECO:0000256" key="5">
    <source>
        <dbReference type="PROSITE-ProRule" id="PRU00560"/>
    </source>
</evidence>
<dbReference type="HOGENOM" id="CLU_010312_4_0_0"/>
<keyword evidence="8" id="KW-1185">Reference proteome</keyword>
<dbReference type="GO" id="GO:0005524">
    <property type="term" value="F:ATP binding"/>
    <property type="evidence" value="ECO:0007669"/>
    <property type="project" value="UniProtKB-UniRule"/>
</dbReference>
<reference evidence="8" key="1">
    <citation type="submission" date="2012-03" db="EMBL/GenBank/DDBJ databases">
        <title>Complete sequence of chromosome of Deinococcus peraridilitoris DSM 19664.</title>
        <authorList>
            <person name="Lucas S."/>
            <person name="Copeland A."/>
            <person name="Lapidus A."/>
            <person name="Glavina del Rio T."/>
            <person name="Dalin E."/>
            <person name="Tice H."/>
            <person name="Bruce D."/>
            <person name="Goodwin L."/>
            <person name="Pitluck S."/>
            <person name="Peters L."/>
            <person name="Mikhailova N."/>
            <person name="Lu M."/>
            <person name="Kyrpides N."/>
            <person name="Mavromatis K."/>
            <person name="Ivanova N."/>
            <person name="Brettin T."/>
            <person name="Detter J.C."/>
            <person name="Han C."/>
            <person name="Larimer F."/>
            <person name="Land M."/>
            <person name="Hauser L."/>
            <person name="Markowitz V."/>
            <person name="Cheng J.-F."/>
            <person name="Hugenholtz P."/>
            <person name="Woyke T."/>
            <person name="Wu D."/>
            <person name="Pukall R."/>
            <person name="Steenblock K."/>
            <person name="Brambilla E."/>
            <person name="Klenk H.-P."/>
            <person name="Eisen J.A."/>
        </authorList>
    </citation>
    <scope>NUCLEOTIDE SEQUENCE [LARGE SCALE GENOMIC DNA]</scope>
    <source>
        <strain evidence="8">DSM 19664 / LMG 22246 / CIP 109416 / KR-200</strain>
    </source>
</reference>
<evidence type="ECO:0000259" key="6">
    <source>
        <dbReference type="PROSITE" id="PS51198"/>
    </source>
</evidence>
<name>L0A3W1_DEIPD</name>
<dbReference type="SUPFAM" id="SSF52540">
    <property type="entry name" value="P-loop containing nucleoside triphosphate hydrolases"/>
    <property type="match status" value="1"/>
</dbReference>
<dbReference type="GO" id="GO:0005829">
    <property type="term" value="C:cytosol"/>
    <property type="evidence" value="ECO:0007669"/>
    <property type="project" value="TreeGrafter"/>
</dbReference>
<dbReference type="Pfam" id="PF00580">
    <property type="entry name" value="UvrD-helicase"/>
    <property type="match status" value="1"/>
</dbReference>
<dbReference type="InterPro" id="IPR027417">
    <property type="entry name" value="P-loop_NTPase"/>
</dbReference>
<dbReference type="GO" id="GO:0016787">
    <property type="term" value="F:hydrolase activity"/>
    <property type="evidence" value="ECO:0007669"/>
    <property type="project" value="UniProtKB-UniRule"/>
</dbReference>
<dbReference type="InterPro" id="IPR027785">
    <property type="entry name" value="UvrD-like_helicase_C"/>
</dbReference>
<evidence type="ECO:0000313" key="8">
    <source>
        <dbReference type="Proteomes" id="UP000010467"/>
    </source>
</evidence>
<dbReference type="EMBL" id="CP003382">
    <property type="protein sequence ID" value="AFZ68536.1"/>
    <property type="molecule type" value="Genomic_DNA"/>
</dbReference>
<dbReference type="Pfam" id="PF13538">
    <property type="entry name" value="UvrD_C_2"/>
    <property type="match status" value="1"/>
</dbReference>
<evidence type="ECO:0000256" key="1">
    <source>
        <dbReference type="ARBA" id="ARBA00022741"/>
    </source>
</evidence>
<sequence length="699" mass="76792">MVRRILELEDGLADVGADEDTAFVQRLDNEAEAQQLSVHVDAPYFGAMVVRAGGKTSKLYLGRYPYYDKAGRYTVSDWRSPVGQLFYTQDTRWKKGEVHLKRQLDIKKRELVRVTDLYAREGVNEVSAREDVLLQRLGEGATGGMRDIVSTIQPEQDALIRHPGHRPLVIQGPAGSGKTSLLFHRIAFLAFDGRQEGALDPRNTLVLVPNRVLAGYARRVLPDLRIEGVQVVTPEDWMAEQLRLNVEVTDKTLTLLLGTAERELKRRAWLRAKALGDARMLDVLRAGIVRRYRESLGSERFESSVTVNFEEYTVGLDGPALSEILDDIAPRSLLSGLREAFVRRLVERGWQDLEALGVSDGAYRAAKSQLEYDAAKLMGRAFRAASPITEVRRLLREPGELAAAARGILSEARVKALLTPDPAAYLPSARTGSVDTLELPLMLAVKAITEGFGRKSASGARPYDHILVDEGQDLSPLLYRLLSDAAQAGSITVAGDINQGIHGYRAISFWTEALEQLRTSPDDQVHHLQRTYRSTRQIVGLASQVARSFARDEALEAVAVPRDGQQVSVLIRGSGADRAAAAVQDALKSGFANVGVILRHGRHAEALARALGERDVHAQVIDTQHKVYGGGVVVMPANLTKGLEFDAAIVVGADESSYPGDVEYETRLLYVAVTRGMHALWLIPDGELHPLLRPQVVGA</sequence>
<keyword evidence="1 5" id="KW-0547">Nucleotide-binding</keyword>
<dbReference type="Proteomes" id="UP000010467">
    <property type="component" value="Chromosome"/>
</dbReference>
<dbReference type="GO" id="GO:0000725">
    <property type="term" value="P:recombinational repair"/>
    <property type="evidence" value="ECO:0007669"/>
    <property type="project" value="TreeGrafter"/>
</dbReference>
<dbReference type="eggNOG" id="COG3973">
    <property type="taxonomic scope" value="Bacteria"/>
</dbReference>
<dbReference type="GO" id="GO:0043138">
    <property type="term" value="F:3'-5' DNA helicase activity"/>
    <property type="evidence" value="ECO:0007669"/>
    <property type="project" value="TreeGrafter"/>
</dbReference>